<keyword evidence="5 7" id="KW-1133">Transmembrane helix</keyword>
<organism evidence="9 10">
    <name type="scientific">Limosilactobacillus reuteri</name>
    <name type="common">Lactobacillus reuteri</name>
    <dbReference type="NCBI Taxonomy" id="1598"/>
    <lineage>
        <taxon>Bacteria</taxon>
        <taxon>Bacillati</taxon>
        <taxon>Bacillota</taxon>
        <taxon>Bacilli</taxon>
        <taxon>Lactobacillales</taxon>
        <taxon>Lactobacillaceae</taxon>
        <taxon>Limosilactobacillus</taxon>
    </lineage>
</organism>
<dbReference type="InterPro" id="IPR004638">
    <property type="entry name" value="EmrB-like"/>
</dbReference>
<accession>A0A7X2G5Y2</accession>
<protein>
    <submittedName>
        <fullName evidence="9">DHA2 family efflux MFS transporter permease subunit</fullName>
    </submittedName>
</protein>
<feature type="transmembrane region" description="Helical" evidence="7">
    <location>
        <begin position="136"/>
        <end position="159"/>
    </location>
</feature>
<feature type="transmembrane region" description="Helical" evidence="7">
    <location>
        <begin position="396"/>
        <end position="418"/>
    </location>
</feature>
<feature type="transmembrane region" description="Helical" evidence="7">
    <location>
        <begin position="227"/>
        <end position="245"/>
    </location>
</feature>
<evidence type="ECO:0000256" key="1">
    <source>
        <dbReference type="ARBA" id="ARBA00004651"/>
    </source>
</evidence>
<feature type="transmembrane region" description="Helical" evidence="7">
    <location>
        <begin position="266"/>
        <end position="287"/>
    </location>
</feature>
<keyword evidence="6 7" id="KW-0472">Membrane</keyword>
<sequence length="461" mass="50278">METAKRHEKIFLMMATLLTGSFITTLAETLMNNGLPMIMEETHVTQMNAQWLNTGYMLVAGMVMPLANFCMKRFPLKRLFTMTMSVFLLGSIVSTLAPNFWVLLLGRLIQAIAVGINMPLVTNVLTIIIPPQRRGLALGIAGIIINLGPAIGPTLSGIILEFYSWRMLFIILIPITILTIIATQFWVRNVIEPAKISIDGWSACLAILGLGFLLYSLGRAGEPNQNILVTILMVILGSGLLVIFVKRQFKILDPLLDLSVFQSKRYCLGMGITLLVSAAIMAPELTLPLFNQDILKTSPIISGMVMIPSALIMASLSPLAGRLYDEFGIKQLAMGGTIVGLVAAIPMIFYDAQTSLILVTVLYAIRCGGLILSYTPADVYALNALSKEQVTSGNTIIVTLIQVANSFGTALAMSVQSIVQQWNLDHDYGVHLAAIHGYQWSFGSTVIITLIACLLVTRIKK</sequence>
<dbReference type="RefSeq" id="WP_153703431.1">
    <property type="nucleotide sequence ID" value="NZ_WJMX01000014.1"/>
</dbReference>
<feature type="transmembrane region" description="Helical" evidence="7">
    <location>
        <begin position="332"/>
        <end position="350"/>
    </location>
</feature>
<dbReference type="NCBIfam" id="TIGR00711">
    <property type="entry name" value="efflux_EmrB"/>
    <property type="match status" value="1"/>
</dbReference>
<name>A0A7X2G5Y2_LIMRT</name>
<comment type="subcellular location">
    <subcellularLocation>
        <location evidence="1">Cell membrane</location>
        <topology evidence="1">Multi-pass membrane protein</topology>
    </subcellularLocation>
</comment>
<feature type="domain" description="Major facilitator superfamily (MFS) profile" evidence="8">
    <location>
        <begin position="13"/>
        <end position="461"/>
    </location>
</feature>
<feature type="transmembrane region" description="Helical" evidence="7">
    <location>
        <begin position="51"/>
        <end position="67"/>
    </location>
</feature>
<feature type="transmembrane region" description="Helical" evidence="7">
    <location>
        <begin position="108"/>
        <end position="129"/>
    </location>
</feature>
<evidence type="ECO:0000256" key="4">
    <source>
        <dbReference type="ARBA" id="ARBA00022692"/>
    </source>
</evidence>
<dbReference type="Gene3D" id="1.20.1250.20">
    <property type="entry name" value="MFS general substrate transporter like domains"/>
    <property type="match status" value="2"/>
</dbReference>
<feature type="transmembrane region" description="Helical" evidence="7">
    <location>
        <begin position="79"/>
        <end position="102"/>
    </location>
</feature>
<dbReference type="SUPFAM" id="SSF103473">
    <property type="entry name" value="MFS general substrate transporter"/>
    <property type="match status" value="1"/>
</dbReference>
<dbReference type="InterPro" id="IPR011701">
    <property type="entry name" value="MFS"/>
</dbReference>
<evidence type="ECO:0000256" key="3">
    <source>
        <dbReference type="ARBA" id="ARBA00022475"/>
    </source>
</evidence>
<dbReference type="PANTHER" id="PTHR42718">
    <property type="entry name" value="MAJOR FACILITATOR SUPERFAMILY MULTIDRUG TRANSPORTER MFSC"/>
    <property type="match status" value="1"/>
</dbReference>
<dbReference type="PROSITE" id="PS50850">
    <property type="entry name" value="MFS"/>
    <property type="match status" value="1"/>
</dbReference>
<dbReference type="AlphaFoldDB" id="A0A7X2G5Y2"/>
<gene>
    <name evidence="9" type="ORF">GIX77_08280</name>
</gene>
<feature type="transmembrane region" description="Helical" evidence="7">
    <location>
        <begin position="356"/>
        <end position="375"/>
    </location>
</feature>
<dbReference type="Pfam" id="PF07690">
    <property type="entry name" value="MFS_1"/>
    <property type="match status" value="1"/>
</dbReference>
<keyword evidence="2" id="KW-0813">Transport</keyword>
<feature type="transmembrane region" description="Helical" evidence="7">
    <location>
        <begin position="198"/>
        <end position="215"/>
    </location>
</feature>
<dbReference type="GO" id="GO:0005886">
    <property type="term" value="C:plasma membrane"/>
    <property type="evidence" value="ECO:0007669"/>
    <property type="project" value="UniProtKB-SubCell"/>
</dbReference>
<keyword evidence="3" id="KW-1003">Cell membrane</keyword>
<evidence type="ECO:0000259" key="8">
    <source>
        <dbReference type="PROSITE" id="PS50850"/>
    </source>
</evidence>
<feature type="transmembrane region" description="Helical" evidence="7">
    <location>
        <begin position="12"/>
        <end position="31"/>
    </location>
</feature>
<keyword evidence="4 7" id="KW-0812">Transmembrane</keyword>
<evidence type="ECO:0000256" key="6">
    <source>
        <dbReference type="ARBA" id="ARBA00023136"/>
    </source>
</evidence>
<dbReference type="InterPro" id="IPR020846">
    <property type="entry name" value="MFS_dom"/>
</dbReference>
<reference evidence="9 10" key="1">
    <citation type="submission" date="2019-11" db="EMBL/GenBank/DDBJ databases">
        <title>Draft genome sequence of 12 host-associated Lactobacillus reuteri rodent strains.</title>
        <authorList>
            <person name="Zhang S."/>
            <person name="Ozcam M."/>
            <person name="Van Pijkeren J.P."/>
        </authorList>
    </citation>
    <scope>NUCLEOTIDE SEQUENCE [LARGE SCALE GENOMIC DNA]</scope>
    <source>
        <strain evidence="9 10">CR</strain>
    </source>
</reference>
<dbReference type="Proteomes" id="UP000470878">
    <property type="component" value="Unassembled WGS sequence"/>
</dbReference>
<dbReference type="GO" id="GO:0022857">
    <property type="term" value="F:transmembrane transporter activity"/>
    <property type="evidence" value="ECO:0007669"/>
    <property type="project" value="InterPro"/>
</dbReference>
<evidence type="ECO:0000313" key="9">
    <source>
        <dbReference type="EMBL" id="MRH80756.1"/>
    </source>
</evidence>
<evidence type="ECO:0000256" key="2">
    <source>
        <dbReference type="ARBA" id="ARBA00022448"/>
    </source>
</evidence>
<evidence type="ECO:0000256" key="5">
    <source>
        <dbReference type="ARBA" id="ARBA00022989"/>
    </source>
</evidence>
<comment type="caution">
    <text evidence="9">The sequence shown here is derived from an EMBL/GenBank/DDBJ whole genome shotgun (WGS) entry which is preliminary data.</text>
</comment>
<dbReference type="PANTHER" id="PTHR42718:SF24">
    <property type="entry name" value="MAJOR FACILITATOR SUPERFAMILY (MFS) PROFILE DOMAIN-CONTAINING PROTEIN"/>
    <property type="match status" value="1"/>
</dbReference>
<feature type="transmembrane region" description="Helical" evidence="7">
    <location>
        <begin position="299"/>
        <end position="320"/>
    </location>
</feature>
<feature type="transmembrane region" description="Helical" evidence="7">
    <location>
        <begin position="438"/>
        <end position="457"/>
    </location>
</feature>
<evidence type="ECO:0000313" key="10">
    <source>
        <dbReference type="Proteomes" id="UP000470878"/>
    </source>
</evidence>
<dbReference type="PRINTS" id="PR01036">
    <property type="entry name" value="TCRTETB"/>
</dbReference>
<feature type="transmembrane region" description="Helical" evidence="7">
    <location>
        <begin position="165"/>
        <end position="186"/>
    </location>
</feature>
<proteinExistence type="predicted"/>
<evidence type="ECO:0000256" key="7">
    <source>
        <dbReference type="SAM" id="Phobius"/>
    </source>
</evidence>
<dbReference type="InterPro" id="IPR036259">
    <property type="entry name" value="MFS_trans_sf"/>
</dbReference>
<dbReference type="EMBL" id="WJMX01000014">
    <property type="protein sequence ID" value="MRH80756.1"/>
    <property type="molecule type" value="Genomic_DNA"/>
</dbReference>